<sequence>MSAIDGAASVRPAADEELAGLAEVEKASEVPFIEAGMDLPGEYMQADTLRKCAIVLVAPGPTGVPIGFAAVDVVDGAAHLTQLSVDAEFGRRGIGRGLLAAVIGWARRGGLPAVTLTTFRDVPWNGPFYRRYGFVDLDEGELTPGLRETRAHEIAAGLDEFGPRCAMRRALRAS</sequence>
<dbReference type="RefSeq" id="WP_142709019.1">
    <property type="nucleotide sequence ID" value="NZ_VIRS01000038.1"/>
</dbReference>
<name>A0A545AIS9_9ACTN</name>
<gene>
    <name evidence="4" type="ORF">FL583_34175</name>
</gene>
<evidence type="ECO:0000313" key="5">
    <source>
        <dbReference type="Proteomes" id="UP000317982"/>
    </source>
</evidence>
<dbReference type="Proteomes" id="UP000317982">
    <property type="component" value="Unassembled WGS sequence"/>
</dbReference>
<reference evidence="4 5" key="1">
    <citation type="submission" date="2019-07" db="EMBL/GenBank/DDBJ databases">
        <title>Cryptosporangium phraense sp. nov., isolated from plant litter.</title>
        <authorList>
            <person name="Suriyachadkun C."/>
        </authorList>
    </citation>
    <scope>NUCLEOTIDE SEQUENCE [LARGE SCALE GENOMIC DNA]</scope>
    <source>
        <strain evidence="4 5">A-T 5661</strain>
    </source>
</reference>
<evidence type="ECO:0000256" key="2">
    <source>
        <dbReference type="ARBA" id="ARBA00023315"/>
    </source>
</evidence>
<evidence type="ECO:0000256" key="1">
    <source>
        <dbReference type="ARBA" id="ARBA00022679"/>
    </source>
</evidence>
<dbReference type="OrthoDB" id="572496at2"/>
<accession>A0A545AIS9</accession>
<evidence type="ECO:0000313" key="4">
    <source>
        <dbReference type="EMBL" id="TQS40595.1"/>
    </source>
</evidence>
<comment type="caution">
    <text evidence="4">The sequence shown here is derived from an EMBL/GenBank/DDBJ whole genome shotgun (WGS) entry which is preliminary data.</text>
</comment>
<keyword evidence="1 4" id="KW-0808">Transferase</keyword>
<dbReference type="InParanoid" id="A0A545AIS9"/>
<protein>
    <submittedName>
        <fullName evidence="4">GNAT family N-acetyltransferase</fullName>
    </submittedName>
</protein>
<evidence type="ECO:0000259" key="3">
    <source>
        <dbReference type="PROSITE" id="PS51186"/>
    </source>
</evidence>
<dbReference type="CDD" id="cd04301">
    <property type="entry name" value="NAT_SF"/>
    <property type="match status" value="1"/>
</dbReference>
<dbReference type="PANTHER" id="PTHR43800:SF1">
    <property type="entry name" value="PEPTIDYL-LYSINE N-ACETYLTRANSFERASE YJAB"/>
    <property type="match status" value="1"/>
</dbReference>
<keyword evidence="5" id="KW-1185">Reference proteome</keyword>
<keyword evidence="2" id="KW-0012">Acyltransferase</keyword>
<feature type="domain" description="N-acetyltransferase" evidence="3">
    <location>
        <begin position="8"/>
        <end position="153"/>
    </location>
</feature>
<dbReference type="EMBL" id="VIRS01000038">
    <property type="protein sequence ID" value="TQS40595.1"/>
    <property type="molecule type" value="Genomic_DNA"/>
</dbReference>
<dbReference type="PANTHER" id="PTHR43800">
    <property type="entry name" value="PEPTIDYL-LYSINE N-ACETYLTRANSFERASE YJAB"/>
    <property type="match status" value="1"/>
</dbReference>
<dbReference type="GO" id="GO:0016747">
    <property type="term" value="F:acyltransferase activity, transferring groups other than amino-acyl groups"/>
    <property type="evidence" value="ECO:0007669"/>
    <property type="project" value="InterPro"/>
</dbReference>
<dbReference type="InterPro" id="IPR016181">
    <property type="entry name" value="Acyl_CoA_acyltransferase"/>
</dbReference>
<organism evidence="4 5">
    <name type="scientific">Cryptosporangium phraense</name>
    <dbReference type="NCBI Taxonomy" id="2593070"/>
    <lineage>
        <taxon>Bacteria</taxon>
        <taxon>Bacillati</taxon>
        <taxon>Actinomycetota</taxon>
        <taxon>Actinomycetes</taxon>
        <taxon>Cryptosporangiales</taxon>
        <taxon>Cryptosporangiaceae</taxon>
        <taxon>Cryptosporangium</taxon>
    </lineage>
</organism>
<dbReference type="Gene3D" id="3.40.630.30">
    <property type="match status" value="1"/>
</dbReference>
<dbReference type="Pfam" id="PF00583">
    <property type="entry name" value="Acetyltransf_1"/>
    <property type="match status" value="1"/>
</dbReference>
<proteinExistence type="predicted"/>
<dbReference type="SUPFAM" id="SSF55729">
    <property type="entry name" value="Acyl-CoA N-acyltransferases (Nat)"/>
    <property type="match status" value="1"/>
</dbReference>
<dbReference type="InterPro" id="IPR000182">
    <property type="entry name" value="GNAT_dom"/>
</dbReference>
<dbReference type="PROSITE" id="PS51186">
    <property type="entry name" value="GNAT"/>
    <property type="match status" value="1"/>
</dbReference>
<dbReference type="AlphaFoldDB" id="A0A545AIS9"/>